<name>A0A2H3IX44_WOLCO</name>
<evidence type="ECO:0000313" key="2">
    <source>
        <dbReference type="Proteomes" id="UP000218811"/>
    </source>
</evidence>
<gene>
    <name evidence="1" type="ORF">WOLCODRAFT_155179</name>
</gene>
<evidence type="ECO:0008006" key="3">
    <source>
        <dbReference type="Google" id="ProtNLM"/>
    </source>
</evidence>
<sequence length="295" mass="32925">MIPQSVFLHLSSFHSITRLGLNDITLPSIAVLLRLVCAFDRLEWLDIHGLRVLDRRAPPASRRWAPSPSLKALTFRNPNLPDELRTLGAYGKLETSGGSETVLFLSKAVSCSDLNQLLHHAGKALREFRIFPLGTLSGAEPHITQYLRVPDVDLSRNVGLRDLTIQIGVGDMPAALLERVATYSAIQRTISSTCPTVFERIKIIASLNPSAASPSIMSHVLHALHRAVCPPDHSLAPEKYTSLKSVDLWFYDADEASKRQMEADWDRLAPIWFPSFYPRGIMRLRVAVHPPRETI</sequence>
<keyword evidence="2" id="KW-1185">Reference proteome</keyword>
<dbReference type="AlphaFoldDB" id="A0A2H3IX44"/>
<reference evidence="1 2" key="1">
    <citation type="journal article" date="2012" name="Science">
        <title>The Paleozoic origin of enzymatic lignin decomposition reconstructed from 31 fungal genomes.</title>
        <authorList>
            <person name="Floudas D."/>
            <person name="Binder M."/>
            <person name="Riley R."/>
            <person name="Barry K."/>
            <person name="Blanchette R.A."/>
            <person name="Henrissat B."/>
            <person name="Martinez A.T."/>
            <person name="Otillar R."/>
            <person name="Spatafora J.W."/>
            <person name="Yadav J.S."/>
            <person name="Aerts A."/>
            <person name="Benoit I."/>
            <person name="Boyd A."/>
            <person name="Carlson A."/>
            <person name="Copeland A."/>
            <person name="Coutinho P.M."/>
            <person name="de Vries R.P."/>
            <person name="Ferreira P."/>
            <person name="Findley K."/>
            <person name="Foster B."/>
            <person name="Gaskell J."/>
            <person name="Glotzer D."/>
            <person name="Gorecki P."/>
            <person name="Heitman J."/>
            <person name="Hesse C."/>
            <person name="Hori C."/>
            <person name="Igarashi K."/>
            <person name="Jurgens J.A."/>
            <person name="Kallen N."/>
            <person name="Kersten P."/>
            <person name="Kohler A."/>
            <person name="Kuees U."/>
            <person name="Kumar T.K.A."/>
            <person name="Kuo A."/>
            <person name="LaButti K."/>
            <person name="Larrondo L.F."/>
            <person name="Lindquist E."/>
            <person name="Ling A."/>
            <person name="Lombard V."/>
            <person name="Lucas S."/>
            <person name="Lundell T."/>
            <person name="Martin R."/>
            <person name="McLaughlin D.J."/>
            <person name="Morgenstern I."/>
            <person name="Morin E."/>
            <person name="Murat C."/>
            <person name="Nagy L.G."/>
            <person name="Nolan M."/>
            <person name="Ohm R.A."/>
            <person name="Patyshakuliyeva A."/>
            <person name="Rokas A."/>
            <person name="Ruiz-Duenas F.J."/>
            <person name="Sabat G."/>
            <person name="Salamov A."/>
            <person name="Samejima M."/>
            <person name="Schmutz J."/>
            <person name="Slot J.C."/>
            <person name="St John F."/>
            <person name="Stenlid J."/>
            <person name="Sun H."/>
            <person name="Sun S."/>
            <person name="Syed K."/>
            <person name="Tsang A."/>
            <person name="Wiebenga A."/>
            <person name="Young D."/>
            <person name="Pisabarro A."/>
            <person name="Eastwood D.C."/>
            <person name="Martin F."/>
            <person name="Cullen D."/>
            <person name="Grigoriev I.V."/>
            <person name="Hibbett D.S."/>
        </authorList>
    </citation>
    <scope>NUCLEOTIDE SEQUENCE [LARGE SCALE GENOMIC DNA]</scope>
    <source>
        <strain evidence="1 2">MD-104</strain>
    </source>
</reference>
<dbReference type="Proteomes" id="UP000218811">
    <property type="component" value="Unassembled WGS sequence"/>
</dbReference>
<organism evidence="1 2">
    <name type="scientific">Wolfiporia cocos (strain MD-104)</name>
    <name type="common">Brown rot fungus</name>
    <dbReference type="NCBI Taxonomy" id="742152"/>
    <lineage>
        <taxon>Eukaryota</taxon>
        <taxon>Fungi</taxon>
        <taxon>Dikarya</taxon>
        <taxon>Basidiomycota</taxon>
        <taxon>Agaricomycotina</taxon>
        <taxon>Agaricomycetes</taxon>
        <taxon>Polyporales</taxon>
        <taxon>Phaeolaceae</taxon>
        <taxon>Wolfiporia</taxon>
    </lineage>
</organism>
<dbReference type="EMBL" id="KB467832">
    <property type="protein sequence ID" value="PCH34526.1"/>
    <property type="molecule type" value="Genomic_DNA"/>
</dbReference>
<evidence type="ECO:0000313" key="1">
    <source>
        <dbReference type="EMBL" id="PCH34526.1"/>
    </source>
</evidence>
<protein>
    <recommendedName>
        <fullName evidence="3">F-box domain-containing protein</fullName>
    </recommendedName>
</protein>
<proteinExistence type="predicted"/>
<accession>A0A2H3IX44</accession>